<gene>
    <name evidence="1" type="ORF">AFR_01130</name>
</gene>
<dbReference type="EMBL" id="CP006272">
    <property type="protein sequence ID" value="AGZ38515.1"/>
    <property type="molecule type" value="Genomic_DNA"/>
</dbReference>
<dbReference type="AlphaFoldDB" id="U5VRZ9"/>
<organism evidence="1 2">
    <name type="scientific">Actinoplanes friuliensis DSM 7358</name>
    <dbReference type="NCBI Taxonomy" id="1246995"/>
    <lineage>
        <taxon>Bacteria</taxon>
        <taxon>Bacillati</taxon>
        <taxon>Actinomycetota</taxon>
        <taxon>Actinomycetes</taxon>
        <taxon>Micromonosporales</taxon>
        <taxon>Micromonosporaceae</taxon>
        <taxon>Actinoplanes</taxon>
    </lineage>
</organism>
<dbReference type="RefSeq" id="WP_023357458.1">
    <property type="nucleotide sequence ID" value="NC_022657.1"/>
</dbReference>
<dbReference type="PATRIC" id="fig|1246995.3.peg.225"/>
<reference evidence="1 2" key="1">
    <citation type="journal article" date="2014" name="J. Biotechnol.">
        <title>Complete genome sequence of the actinobacterium Actinoplanes friuliensis HAG 010964, producer of the lipopeptide antibiotic friulimycin.</title>
        <authorList>
            <person name="Ruckert C."/>
            <person name="Szczepanowski R."/>
            <person name="Albersmeier A."/>
            <person name="Goesmann A."/>
            <person name="Fischer N."/>
            <person name="Steinkamper A."/>
            <person name="Puhler A."/>
            <person name="Biener R."/>
            <person name="Schwartz D."/>
            <person name="Kalinowski J."/>
        </authorList>
    </citation>
    <scope>NUCLEOTIDE SEQUENCE [LARGE SCALE GENOMIC DNA]</scope>
    <source>
        <strain evidence="1 2">DSM 7358</strain>
    </source>
</reference>
<evidence type="ECO:0000313" key="2">
    <source>
        <dbReference type="Proteomes" id="UP000017746"/>
    </source>
</evidence>
<dbReference type="KEGG" id="afs:AFR_01130"/>
<dbReference type="OrthoDB" id="3295150at2"/>
<protein>
    <submittedName>
        <fullName evidence="1">Uncharacterized protein</fullName>
    </submittedName>
</protein>
<dbReference type="HOGENOM" id="CLU_2191326_0_0_11"/>
<sequence length="106" mass="12283">MIYDVYGYGEPGLGDQPQRLAEALGVEWALHESDYRGSYRAARIGTGKLRLQSNDLRDGEDRYHQEPGFPECRYLLFVDKSDRPDEVRSRLASLPQWRFLYRSVVG</sequence>
<dbReference type="STRING" id="1246995.AFR_01130"/>
<accession>U5VRZ9</accession>
<keyword evidence="2" id="KW-1185">Reference proteome</keyword>
<evidence type="ECO:0000313" key="1">
    <source>
        <dbReference type="EMBL" id="AGZ38515.1"/>
    </source>
</evidence>
<name>U5VRZ9_9ACTN</name>
<proteinExistence type="predicted"/>
<dbReference type="Proteomes" id="UP000017746">
    <property type="component" value="Chromosome"/>
</dbReference>